<dbReference type="Proteomes" id="UP000188184">
    <property type="component" value="Plasmid unnamed1"/>
</dbReference>
<keyword evidence="1" id="KW-0614">Plasmid</keyword>
<proteinExistence type="predicted"/>
<keyword evidence="2" id="KW-1185">Reference proteome</keyword>
<geneLocation type="plasmid" evidence="1 2">
    <name>unnamed1</name>
</geneLocation>
<evidence type="ECO:0000313" key="1">
    <source>
        <dbReference type="EMBL" id="AQQ55295.1"/>
    </source>
</evidence>
<accession>A0A1Q2L4A9</accession>
<organism evidence="1 2">
    <name type="scientific">Planococcus lenghuensis</name>
    <dbReference type="NCBI Taxonomy" id="2213202"/>
    <lineage>
        <taxon>Bacteria</taxon>
        <taxon>Bacillati</taxon>
        <taxon>Bacillota</taxon>
        <taxon>Bacilli</taxon>
        <taxon>Bacillales</taxon>
        <taxon>Caryophanaceae</taxon>
        <taxon>Planococcus</taxon>
    </lineage>
</organism>
<dbReference type="KEGG" id="pmar:B0X71_19145"/>
<evidence type="ECO:0000313" key="2">
    <source>
        <dbReference type="Proteomes" id="UP000188184"/>
    </source>
</evidence>
<sequence>MSVLYAQHFMLPDKQRLHYLHAVKGQERIIRLFYLALGTLLQSRTISTIALPGIFIGTRMSS</sequence>
<dbReference type="AlphaFoldDB" id="A0A1Q2L4A9"/>
<name>A0A1Q2L4A9_9BACL</name>
<dbReference type="EMBL" id="CP019641">
    <property type="protein sequence ID" value="AQQ55295.1"/>
    <property type="molecule type" value="Genomic_DNA"/>
</dbReference>
<reference evidence="1 2" key="1">
    <citation type="submission" date="2017-02" db="EMBL/GenBank/DDBJ databases">
        <title>The complete genomic sequence of a novel cold adapted crude oil-degrading bacterium Planococcus qaidamina Y42.</title>
        <authorList>
            <person name="Yang R."/>
        </authorList>
    </citation>
    <scope>NUCLEOTIDE SEQUENCE [LARGE SCALE GENOMIC DNA]</scope>
    <source>
        <strain evidence="1 2">Y42</strain>
        <plasmid evidence="1 2">unnamed1</plasmid>
    </source>
</reference>
<protein>
    <submittedName>
        <fullName evidence="1">Uncharacterized protein</fullName>
    </submittedName>
</protein>
<gene>
    <name evidence="1" type="ORF">B0X71_19145</name>
</gene>